<comment type="caution">
    <text evidence="7">The sequence shown here is derived from an EMBL/GenBank/DDBJ whole genome shotgun (WGS) entry which is preliminary data.</text>
</comment>
<evidence type="ECO:0000256" key="1">
    <source>
        <dbReference type="ARBA" id="ARBA00004123"/>
    </source>
</evidence>
<dbReference type="GO" id="GO:0046983">
    <property type="term" value="F:protein dimerization activity"/>
    <property type="evidence" value="ECO:0007669"/>
    <property type="project" value="InterPro"/>
</dbReference>
<keyword evidence="2" id="KW-0805">Transcription regulation</keyword>
<evidence type="ECO:0000256" key="3">
    <source>
        <dbReference type="ARBA" id="ARBA00023163"/>
    </source>
</evidence>
<feature type="compositionally biased region" description="Basic and acidic residues" evidence="5">
    <location>
        <begin position="32"/>
        <end position="44"/>
    </location>
</feature>
<name>A0A371EW04_MUCPR</name>
<dbReference type="Pfam" id="PF00010">
    <property type="entry name" value="HLH"/>
    <property type="match status" value="1"/>
</dbReference>
<evidence type="ECO:0000313" key="7">
    <source>
        <dbReference type="EMBL" id="RDX70191.1"/>
    </source>
</evidence>
<feature type="compositionally biased region" description="Polar residues" evidence="5">
    <location>
        <begin position="16"/>
        <end position="27"/>
    </location>
</feature>
<gene>
    <name evidence="7" type="primary">BHLH95</name>
    <name evidence="7" type="ORF">CR513_50592</name>
</gene>
<evidence type="ECO:0000313" key="8">
    <source>
        <dbReference type="Proteomes" id="UP000257109"/>
    </source>
</evidence>
<dbReference type="GO" id="GO:0009960">
    <property type="term" value="P:endosperm development"/>
    <property type="evidence" value="ECO:0007669"/>
    <property type="project" value="InterPro"/>
</dbReference>
<dbReference type="GO" id="GO:0003700">
    <property type="term" value="F:DNA-binding transcription factor activity"/>
    <property type="evidence" value="ECO:0007669"/>
    <property type="project" value="InterPro"/>
</dbReference>
<evidence type="ECO:0000256" key="2">
    <source>
        <dbReference type="ARBA" id="ARBA00023015"/>
    </source>
</evidence>
<feature type="compositionally biased region" description="Basic and acidic residues" evidence="5">
    <location>
        <begin position="1"/>
        <end position="11"/>
    </location>
</feature>
<dbReference type="AlphaFoldDB" id="A0A371EW04"/>
<evidence type="ECO:0000256" key="5">
    <source>
        <dbReference type="SAM" id="MobiDB-lite"/>
    </source>
</evidence>
<organism evidence="7 8">
    <name type="scientific">Mucuna pruriens</name>
    <name type="common">Velvet bean</name>
    <name type="synonym">Dolichos pruriens</name>
    <dbReference type="NCBI Taxonomy" id="157652"/>
    <lineage>
        <taxon>Eukaryota</taxon>
        <taxon>Viridiplantae</taxon>
        <taxon>Streptophyta</taxon>
        <taxon>Embryophyta</taxon>
        <taxon>Tracheophyta</taxon>
        <taxon>Spermatophyta</taxon>
        <taxon>Magnoliopsida</taxon>
        <taxon>eudicotyledons</taxon>
        <taxon>Gunneridae</taxon>
        <taxon>Pentapetalae</taxon>
        <taxon>rosids</taxon>
        <taxon>fabids</taxon>
        <taxon>Fabales</taxon>
        <taxon>Fabaceae</taxon>
        <taxon>Papilionoideae</taxon>
        <taxon>50 kb inversion clade</taxon>
        <taxon>NPAAA clade</taxon>
        <taxon>indigoferoid/millettioid clade</taxon>
        <taxon>Phaseoleae</taxon>
        <taxon>Mucuna</taxon>
    </lineage>
</organism>
<dbReference type="PANTHER" id="PTHR46772:SF8">
    <property type="entry name" value="TRANSCRIPTION FACTOR BHLH95"/>
    <property type="match status" value="1"/>
</dbReference>
<accession>A0A371EW04</accession>
<dbReference type="PANTHER" id="PTHR46772">
    <property type="entry name" value="BHLH DOMAIN-CONTAINING PROTEIN"/>
    <property type="match status" value="1"/>
</dbReference>
<dbReference type="InterPro" id="IPR011598">
    <property type="entry name" value="bHLH_dom"/>
</dbReference>
<dbReference type="OrthoDB" id="690068at2759"/>
<dbReference type="STRING" id="157652.A0A371EW04"/>
<proteinExistence type="predicted"/>
<dbReference type="GO" id="GO:0005634">
    <property type="term" value="C:nucleus"/>
    <property type="evidence" value="ECO:0007669"/>
    <property type="project" value="UniProtKB-SubCell"/>
</dbReference>
<dbReference type="InterPro" id="IPR044278">
    <property type="entry name" value="BHLH95-like"/>
</dbReference>
<dbReference type="InterPro" id="IPR036638">
    <property type="entry name" value="HLH_DNA-bd_sf"/>
</dbReference>
<dbReference type="SUPFAM" id="SSF47459">
    <property type="entry name" value="HLH, helix-loop-helix DNA-binding domain"/>
    <property type="match status" value="1"/>
</dbReference>
<dbReference type="PROSITE" id="PS50888">
    <property type="entry name" value="BHLH"/>
    <property type="match status" value="1"/>
</dbReference>
<keyword evidence="8" id="KW-1185">Reference proteome</keyword>
<dbReference type="Gene3D" id="4.10.280.10">
    <property type="entry name" value="Helix-loop-helix DNA-binding domain"/>
    <property type="match status" value="1"/>
</dbReference>
<evidence type="ECO:0000259" key="6">
    <source>
        <dbReference type="PROSITE" id="PS50888"/>
    </source>
</evidence>
<evidence type="ECO:0000256" key="4">
    <source>
        <dbReference type="ARBA" id="ARBA00023242"/>
    </source>
</evidence>
<keyword evidence="3" id="KW-0804">Transcription</keyword>
<keyword evidence="4" id="KW-0539">Nucleus</keyword>
<feature type="domain" description="BHLH" evidence="6">
    <location>
        <begin position="77"/>
        <end position="113"/>
    </location>
</feature>
<dbReference type="EMBL" id="QJKJ01011802">
    <property type="protein sequence ID" value="RDX70191.1"/>
    <property type="molecule type" value="Genomic_DNA"/>
</dbReference>
<comment type="subcellular location">
    <subcellularLocation>
        <location evidence="1">Nucleus</location>
    </subcellularLocation>
</comment>
<sequence>MVEDQGSHDMDFLLENHSSGSSNTDNSGENEENMKSPNEKKEGEPLMNKKPNQEIATENKEKTITSGEGTDAKYPESDHEIHLSIERQRRKKMKDMFATLHALLPPLPTKICK</sequence>
<reference evidence="7" key="1">
    <citation type="submission" date="2018-05" db="EMBL/GenBank/DDBJ databases">
        <title>Draft genome of Mucuna pruriens seed.</title>
        <authorList>
            <person name="Nnadi N.E."/>
            <person name="Vos R."/>
            <person name="Hasami M.H."/>
            <person name="Devisetty U.K."/>
            <person name="Aguiy J.C."/>
        </authorList>
    </citation>
    <scope>NUCLEOTIDE SEQUENCE [LARGE SCALE GENOMIC DNA]</scope>
    <source>
        <strain evidence="7">JCA_2017</strain>
    </source>
</reference>
<dbReference type="Proteomes" id="UP000257109">
    <property type="component" value="Unassembled WGS sequence"/>
</dbReference>
<feature type="compositionally biased region" description="Basic and acidic residues" evidence="5">
    <location>
        <begin position="70"/>
        <end position="80"/>
    </location>
</feature>
<protein>
    <submittedName>
        <fullName evidence="7">Transcription factor bHLH95</fullName>
    </submittedName>
</protein>
<feature type="region of interest" description="Disordered" evidence="5">
    <location>
        <begin position="1"/>
        <end position="80"/>
    </location>
</feature>
<feature type="non-terminal residue" evidence="7">
    <location>
        <position position="1"/>
    </location>
</feature>